<feature type="region of interest" description="Disordered" evidence="1">
    <location>
        <begin position="1"/>
        <end position="56"/>
    </location>
</feature>
<feature type="compositionally biased region" description="Basic and acidic residues" evidence="1">
    <location>
        <begin position="12"/>
        <end position="39"/>
    </location>
</feature>
<organism evidence="2 3">
    <name type="scientific">Streptomyces flaveus</name>
    <dbReference type="NCBI Taxonomy" id="66370"/>
    <lineage>
        <taxon>Bacteria</taxon>
        <taxon>Bacillati</taxon>
        <taxon>Actinomycetota</taxon>
        <taxon>Actinomycetes</taxon>
        <taxon>Kitasatosporales</taxon>
        <taxon>Streptomycetaceae</taxon>
        <taxon>Streptomyces</taxon>
        <taxon>Streptomyces aurantiacus group</taxon>
    </lineage>
</organism>
<feature type="region of interest" description="Disordered" evidence="1">
    <location>
        <begin position="80"/>
        <end position="104"/>
    </location>
</feature>
<dbReference type="EMBL" id="BMPQ01000008">
    <property type="protein sequence ID" value="GGK72111.1"/>
    <property type="molecule type" value="Genomic_DNA"/>
</dbReference>
<comment type="caution">
    <text evidence="2">The sequence shown here is derived from an EMBL/GenBank/DDBJ whole genome shotgun (WGS) entry which is preliminary data.</text>
</comment>
<gene>
    <name evidence="2" type="ORF">GCM10010094_36330</name>
</gene>
<accession>A0A917QWS1</accession>
<dbReference type="Proteomes" id="UP000637788">
    <property type="component" value="Unassembled WGS sequence"/>
</dbReference>
<evidence type="ECO:0000256" key="1">
    <source>
        <dbReference type="SAM" id="MobiDB-lite"/>
    </source>
</evidence>
<name>A0A917QWS1_9ACTN</name>
<protein>
    <submittedName>
        <fullName evidence="2">Uncharacterized protein</fullName>
    </submittedName>
</protein>
<keyword evidence="3" id="KW-1185">Reference proteome</keyword>
<sequence length="104" mass="11066">MGDGHLAAVDEQPARLGERDAERLDDMAERRRSVGDHGRTPLTAHRGNEEARLRRNAEMDLRSVHAVGMSSGGAEGIRVLGRPFGEGAGGVPGQLLDGTGEGRR</sequence>
<proteinExistence type="predicted"/>
<reference evidence="2" key="1">
    <citation type="journal article" date="2014" name="Int. J. Syst. Evol. Microbiol.">
        <title>Complete genome sequence of Corynebacterium casei LMG S-19264T (=DSM 44701T), isolated from a smear-ripened cheese.</title>
        <authorList>
            <consortium name="US DOE Joint Genome Institute (JGI-PGF)"/>
            <person name="Walter F."/>
            <person name="Albersmeier A."/>
            <person name="Kalinowski J."/>
            <person name="Ruckert C."/>
        </authorList>
    </citation>
    <scope>NUCLEOTIDE SEQUENCE</scope>
    <source>
        <strain evidence="2">JCM 3035</strain>
    </source>
</reference>
<feature type="compositionally biased region" description="Basic and acidic residues" evidence="1">
    <location>
        <begin position="46"/>
        <end position="56"/>
    </location>
</feature>
<evidence type="ECO:0000313" key="3">
    <source>
        <dbReference type="Proteomes" id="UP000637788"/>
    </source>
</evidence>
<evidence type="ECO:0000313" key="2">
    <source>
        <dbReference type="EMBL" id="GGK72111.1"/>
    </source>
</evidence>
<reference evidence="2" key="2">
    <citation type="submission" date="2020-09" db="EMBL/GenBank/DDBJ databases">
        <authorList>
            <person name="Sun Q."/>
            <person name="Ohkuma M."/>
        </authorList>
    </citation>
    <scope>NUCLEOTIDE SEQUENCE</scope>
    <source>
        <strain evidence="2">JCM 3035</strain>
    </source>
</reference>
<dbReference type="AlphaFoldDB" id="A0A917QWS1"/>